<evidence type="ECO:0000313" key="5">
    <source>
        <dbReference type="EMBL" id="CAF4600611.1"/>
    </source>
</evidence>
<feature type="transmembrane region" description="Helical" evidence="1">
    <location>
        <begin position="104"/>
        <end position="127"/>
    </location>
</feature>
<feature type="transmembrane region" description="Helical" evidence="1">
    <location>
        <begin position="39"/>
        <end position="62"/>
    </location>
</feature>
<dbReference type="EMBL" id="CAJNYD010000333">
    <property type="protein sequence ID" value="CAF3246989.1"/>
    <property type="molecule type" value="Genomic_DNA"/>
</dbReference>
<feature type="transmembrane region" description="Helical" evidence="1">
    <location>
        <begin position="74"/>
        <end position="98"/>
    </location>
</feature>
<keyword evidence="1" id="KW-0472">Membrane</keyword>
<reference evidence="2" key="1">
    <citation type="submission" date="2021-02" db="EMBL/GenBank/DDBJ databases">
        <authorList>
            <person name="Nowell W R."/>
        </authorList>
    </citation>
    <scope>NUCLEOTIDE SEQUENCE</scope>
</reference>
<dbReference type="Proteomes" id="UP000663833">
    <property type="component" value="Unassembled WGS sequence"/>
</dbReference>
<evidence type="ECO:0000313" key="2">
    <source>
        <dbReference type="EMBL" id="CAF3246989.1"/>
    </source>
</evidence>
<organism evidence="2 6">
    <name type="scientific">Rotaria socialis</name>
    <dbReference type="NCBI Taxonomy" id="392032"/>
    <lineage>
        <taxon>Eukaryota</taxon>
        <taxon>Metazoa</taxon>
        <taxon>Spiralia</taxon>
        <taxon>Gnathifera</taxon>
        <taxon>Rotifera</taxon>
        <taxon>Eurotatoria</taxon>
        <taxon>Bdelloidea</taxon>
        <taxon>Philodinida</taxon>
        <taxon>Philodinidae</taxon>
        <taxon>Rotaria</taxon>
    </lineage>
</organism>
<dbReference type="EMBL" id="CAJNYT010000389">
    <property type="protein sequence ID" value="CAF3346809.1"/>
    <property type="molecule type" value="Genomic_DNA"/>
</dbReference>
<protein>
    <submittedName>
        <fullName evidence="2">Uncharacterized protein</fullName>
    </submittedName>
</protein>
<sequence length="183" mass="20638">MHYQRLTDDASIVVDENGESQLLSSSLDSDKKNCYTRKIILSLLTIQIVLCLLLLVADVRLLIKNRDDNLRQGLLSLGPILFSFVYYGCGLIVVYRIHYLGIAIFGWAGYLQYVVLCGEMFLNVLIIAKHRSNSKHTNISYSTGVIITVISLCQAILMVITCKLTFKIFNLIKTFKRDALGQV</sequence>
<keyword evidence="1" id="KW-0812">Transmembrane</keyword>
<dbReference type="Proteomes" id="UP000663848">
    <property type="component" value="Unassembled WGS sequence"/>
</dbReference>
<proteinExistence type="predicted"/>
<name>A0A817REW8_9BILA</name>
<dbReference type="EMBL" id="CAJOBR010001350">
    <property type="protein sequence ID" value="CAF4600611.1"/>
    <property type="molecule type" value="Genomic_DNA"/>
</dbReference>
<accession>A0A817REW8</accession>
<dbReference type="AlphaFoldDB" id="A0A817REW8"/>
<comment type="caution">
    <text evidence="2">The sequence shown here is derived from an EMBL/GenBank/DDBJ whole genome shotgun (WGS) entry which is preliminary data.</text>
</comment>
<evidence type="ECO:0000313" key="4">
    <source>
        <dbReference type="EMBL" id="CAF3379326.1"/>
    </source>
</evidence>
<evidence type="ECO:0000313" key="6">
    <source>
        <dbReference type="Proteomes" id="UP000663833"/>
    </source>
</evidence>
<dbReference type="Proteomes" id="UP000663825">
    <property type="component" value="Unassembled WGS sequence"/>
</dbReference>
<dbReference type="EMBL" id="CAJNXB010004517">
    <property type="protein sequence ID" value="CAF3379326.1"/>
    <property type="molecule type" value="Genomic_DNA"/>
</dbReference>
<gene>
    <name evidence="3" type="ORF">GRG538_LOCUS5140</name>
    <name evidence="2" type="ORF">LUA448_LOCUS4603</name>
    <name evidence="5" type="ORF">QYT958_LOCUS11524</name>
    <name evidence="4" type="ORF">TIS948_LOCUS25800</name>
</gene>
<evidence type="ECO:0000256" key="1">
    <source>
        <dbReference type="SAM" id="Phobius"/>
    </source>
</evidence>
<evidence type="ECO:0000313" key="3">
    <source>
        <dbReference type="EMBL" id="CAF3346809.1"/>
    </source>
</evidence>
<keyword evidence="1" id="KW-1133">Transmembrane helix</keyword>
<dbReference type="Proteomes" id="UP000663872">
    <property type="component" value="Unassembled WGS sequence"/>
</dbReference>
<feature type="transmembrane region" description="Helical" evidence="1">
    <location>
        <begin position="139"/>
        <end position="160"/>
    </location>
</feature>
<dbReference type="OrthoDB" id="10038542at2759"/>